<gene>
    <name evidence="2" type="ORF">E2626_02220</name>
</gene>
<evidence type="ECO:0000256" key="1">
    <source>
        <dbReference type="SAM" id="Phobius"/>
    </source>
</evidence>
<evidence type="ECO:0000313" key="3">
    <source>
        <dbReference type="Proteomes" id="UP000297776"/>
    </source>
</evidence>
<dbReference type="Proteomes" id="UP000297776">
    <property type="component" value="Unassembled WGS sequence"/>
</dbReference>
<feature type="transmembrane region" description="Helical" evidence="1">
    <location>
        <begin position="70"/>
        <end position="90"/>
    </location>
</feature>
<dbReference type="EMBL" id="SORX01000001">
    <property type="protein sequence ID" value="TFE04164.1"/>
    <property type="molecule type" value="Genomic_DNA"/>
</dbReference>
<dbReference type="InterPro" id="IPR026369">
    <property type="entry name" value="CxxC_20_CxxC"/>
</dbReference>
<comment type="caution">
    <text evidence="2">The sequence shown here is derived from an EMBL/GenBank/DDBJ whole genome shotgun (WGS) entry which is preliminary data.</text>
</comment>
<keyword evidence="1" id="KW-0812">Transmembrane</keyword>
<name>A0A4Y8LMD7_9BACL</name>
<accession>A0A4Y8LMD7</accession>
<dbReference type="AlphaFoldDB" id="A0A4Y8LMD7"/>
<keyword evidence="3" id="KW-1185">Reference proteome</keyword>
<dbReference type="RefSeq" id="WP_134379190.1">
    <property type="nucleotide sequence ID" value="NZ_SORX01000001.1"/>
</dbReference>
<evidence type="ECO:0000313" key="2">
    <source>
        <dbReference type="EMBL" id="TFE04164.1"/>
    </source>
</evidence>
<keyword evidence="1" id="KW-0472">Membrane</keyword>
<dbReference type="OrthoDB" id="2418141at2"/>
<reference evidence="2 3" key="1">
    <citation type="submission" date="2019-03" db="EMBL/GenBank/DDBJ databases">
        <authorList>
            <person name="Yang Y."/>
        </authorList>
    </citation>
    <scope>NUCLEOTIDE SEQUENCE [LARGE SCALE GENOMIC DNA]</scope>
    <source>
        <strain evidence="2 3">ASL-1</strain>
    </source>
</reference>
<protein>
    <recommendedName>
        <fullName evidence="4">Cxxc_20_cxxc protein</fullName>
    </recommendedName>
</protein>
<proteinExistence type="predicted"/>
<feature type="transmembrane region" description="Helical" evidence="1">
    <location>
        <begin position="46"/>
        <end position="64"/>
    </location>
</feature>
<organism evidence="2 3">
    <name type="scientific">Jeotgalibacillus salarius</name>
    <dbReference type="NCBI Taxonomy" id="546023"/>
    <lineage>
        <taxon>Bacteria</taxon>
        <taxon>Bacillati</taxon>
        <taxon>Bacillota</taxon>
        <taxon>Bacilli</taxon>
        <taxon>Bacillales</taxon>
        <taxon>Caryophanaceae</taxon>
        <taxon>Jeotgalibacillus</taxon>
    </lineage>
</organism>
<dbReference type="NCBIfam" id="TIGR04104">
    <property type="entry name" value="cxxc_20_cxxc"/>
    <property type="match status" value="1"/>
</dbReference>
<keyword evidence="1" id="KW-1133">Transmembrane helix</keyword>
<evidence type="ECO:0008006" key="4">
    <source>
        <dbReference type="Google" id="ProtNLM"/>
    </source>
</evidence>
<sequence>MPVCQNCHQKWPYSKAFKRIMWFNGAMECPHCGEKQYVTKNTRKRSASLSGVISFIIIFSALILDLSFTSLAILAVIVFISASLTMPAGVRLSNNDEPLW</sequence>